<dbReference type="PANTHER" id="PTHR10885:SF0">
    <property type="entry name" value="ISOPENTENYL-DIPHOSPHATE DELTA-ISOMERASE"/>
    <property type="match status" value="1"/>
</dbReference>
<dbReference type="STRING" id="407234.SAMN05421795_101716"/>
<dbReference type="HAMAP" id="MF_00202">
    <property type="entry name" value="Idi"/>
    <property type="match status" value="1"/>
</dbReference>
<dbReference type="InterPro" id="IPR056375">
    <property type="entry name" value="Idi_bact"/>
</dbReference>
<evidence type="ECO:0000256" key="10">
    <source>
        <dbReference type="HAMAP-Rule" id="MF_00202"/>
    </source>
</evidence>
<dbReference type="EC" id="5.3.3.2" evidence="3 10"/>
<evidence type="ECO:0000256" key="7">
    <source>
        <dbReference type="ARBA" id="ARBA00023211"/>
    </source>
</evidence>
<dbReference type="Proteomes" id="UP000186098">
    <property type="component" value="Unassembled WGS sequence"/>
</dbReference>
<evidence type="ECO:0000259" key="11">
    <source>
        <dbReference type="PROSITE" id="PS51462"/>
    </source>
</evidence>
<evidence type="ECO:0000256" key="3">
    <source>
        <dbReference type="ARBA" id="ARBA00012057"/>
    </source>
</evidence>
<gene>
    <name evidence="10" type="primary">idi</name>
    <name evidence="12" type="ORF">SAMN05421795_101716</name>
</gene>
<dbReference type="GO" id="GO:0004452">
    <property type="term" value="F:isopentenyl-diphosphate delta-isomerase activity"/>
    <property type="evidence" value="ECO:0007669"/>
    <property type="project" value="UniProtKB-UniRule"/>
</dbReference>
<comment type="caution">
    <text evidence="10">Lacks conserved residue(s) required for the propagation of feature annotation.</text>
</comment>
<protein>
    <recommendedName>
        <fullName evidence="3 10">Isopentenyl-diphosphate Delta-isomerase</fullName>
        <shortName evidence="10">IPP isomerase</shortName>
        <ecNumber evidence="3 10">5.3.3.2</ecNumber>
    </recommendedName>
    <alternativeName>
        <fullName evidence="10">IPP:DMAPP isomerase</fullName>
    </alternativeName>
    <alternativeName>
        <fullName evidence="10">Isopentenyl pyrophosphate isomerase</fullName>
    </alternativeName>
</protein>
<feature type="binding site" evidence="10">
    <location>
        <position position="64"/>
    </location>
    <ligand>
        <name>Mn(2+)</name>
        <dbReference type="ChEBI" id="CHEBI:29035"/>
    </ligand>
</feature>
<feature type="binding site" evidence="10">
    <location>
        <position position="82"/>
    </location>
    <ligand>
        <name>Mg(2+)</name>
        <dbReference type="ChEBI" id="CHEBI:18420"/>
    </ligand>
</feature>
<evidence type="ECO:0000256" key="9">
    <source>
        <dbReference type="ARBA" id="ARBA00023235"/>
    </source>
</evidence>
<dbReference type="EMBL" id="FTOM01000001">
    <property type="protein sequence ID" value="SIS58008.1"/>
    <property type="molecule type" value="Genomic_DNA"/>
</dbReference>
<evidence type="ECO:0000313" key="12">
    <source>
        <dbReference type="EMBL" id="SIS58008.1"/>
    </source>
</evidence>
<organism evidence="12 13">
    <name type="scientific">Phaeovulum vinaykumarii</name>
    <dbReference type="NCBI Taxonomy" id="407234"/>
    <lineage>
        <taxon>Bacteria</taxon>
        <taxon>Pseudomonadati</taxon>
        <taxon>Pseudomonadota</taxon>
        <taxon>Alphaproteobacteria</taxon>
        <taxon>Rhodobacterales</taxon>
        <taxon>Paracoccaceae</taxon>
        <taxon>Phaeovulum</taxon>
    </lineage>
</organism>
<evidence type="ECO:0000256" key="2">
    <source>
        <dbReference type="ARBA" id="ARBA00007579"/>
    </source>
</evidence>
<feature type="domain" description="Nudix hydrolase" evidence="11">
    <location>
        <begin position="26"/>
        <end position="160"/>
    </location>
</feature>
<comment type="catalytic activity">
    <reaction evidence="10">
        <text>isopentenyl diphosphate = dimethylallyl diphosphate</text>
        <dbReference type="Rhea" id="RHEA:23284"/>
        <dbReference type="ChEBI" id="CHEBI:57623"/>
        <dbReference type="ChEBI" id="CHEBI:128769"/>
        <dbReference type="EC" id="5.3.3.2"/>
    </reaction>
</comment>
<feature type="binding site" evidence="10">
    <location>
        <position position="110"/>
    </location>
    <ligand>
        <name>Mn(2+)</name>
        <dbReference type="ChEBI" id="CHEBI:29035"/>
    </ligand>
</feature>
<keyword evidence="8 10" id="KW-0414">Isoprene biosynthesis</keyword>
<keyword evidence="6 10" id="KW-0460">Magnesium</keyword>
<dbReference type="InterPro" id="IPR015797">
    <property type="entry name" value="NUDIX_hydrolase-like_dom_sf"/>
</dbReference>
<dbReference type="SUPFAM" id="SSF55811">
    <property type="entry name" value="Nudix"/>
    <property type="match status" value="1"/>
</dbReference>
<dbReference type="Pfam" id="PF00293">
    <property type="entry name" value="NUDIX"/>
    <property type="match status" value="1"/>
</dbReference>
<comment type="cofactor">
    <cofactor evidence="10">
        <name>Mg(2+)</name>
        <dbReference type="ChEBI" id="CHEBI:18420"/>
    </cofactor>
    <text evidence="10">Binds 1 Mg(2+) ion per subunit. The magnesium ion binds only when substrate is bound.</text>
</comment>
<dbReference type="GO" id="GO:0009240">
    <property type="term" value="P:isopentenyl diphosphate biosynthetic process"/>
    <property type="evidence" value="ECO:0007669"/>
    <property type="project" value="TreeGrafter"/>
</dbReference>
<dbReference type="PROSITE" id="PS51462">
    <property type="entry name" value="NUDIX"/>
    <property type="match status" value="1"/>
</dbReference>
<dbReference type="GO" id="GO:0005737">
    <property type="term" value="C:cytoplasm"/>
    <property type="evidence" value="ECO:0007669"/>
    <property type="project" value="UniProtKB-SubCell"/>
</dbReference>
<feature type="binding site" evidence="10">
    <location>
        <position position="28"/>
    </location>
    <ligand>
        <name>Mn(2+)</name>
        <dbReference type="ChEBI" id="CHEBI:29035"/>
    </ligand>
</feature>
<dbReference type="GO" id="GO:0050992">
    <property type="term" value="P:dimethylallyl diphosphate biosynthetic process"/>
    <property type="evidence" value="ECO:0007669"/>
    <property type="project" value="UniProtKB-UniRule"/>
</dbReference>
<proteinExistence type="inferred from homology"/>
<keyword evidence="13" id="KW-1185">Reference proteome</keyword>
<dbReference type="PANTHER" id="PTHR10885">
    <property type="entry name" value="ISOPENTENYL-DIPHOSPHATE DELTA-ISOMERASE"/>
    <property type="match status" value="1"/>
</dbReference>
<sequence>MTDLVPAWVGGRLAPVEKLEVHTEGLRHRAVSVFVMDGEKTLIQRRAPGKFHSAGLWSNSVSTHPHWNEAPEDCAIRRLREELGIRGLYPAFADRIEYRAEVGDGLTEHEVVDIYLAYGRVGMALAPDPVEIVETKWVGLYDLAADITRHPDRYTIWLQIYLEEHMDRIFSALLRS</sequence>
<keyword evidence="4 10" id="KW-0963">Cytoplasm</keyword>
<dbReference type="PIRSF" id="PIRSF018427">
    <property type="entry name" value="Isopntndiph_ism"/>
    <property type="match status" value="1"/>
</dbReference>
<dbReference type="UniPathway" id="UPA00059">
    <property type="reaction ID" value="UER00104"/>
</dbReference>
<dbReference type="InterPro" id="IPR000086">
    <property type="entry name" value="NUDIX_hydrolase_dom"/>
</dbReference>
<keyword evidence="5 10" id="KW-0479">Metal-binding</keyword>
<feature type="binding site" evidence="10">
    <location>
        <position position="22"/>
    </location>
    <ligand>
        <name>Mn(2+)</name>
        <dbReference type="ChEBI" id="CHEBI:29035"/>
    </ligand>
</feature>
<evidence type="ECO:0000256" key="1">
    <source>
        <dbReference type="ARBA" id="ARBA00004826"/>
    </source>
</evidence>
<evidence type="ECO:0000313" key="13">
    <source>
        <dbReference type="Proteomes" id="UP000186098"/>
    </source>
</evidence>
<feature type="active site" evidence="10">
    <location>
        <position position="110"/>
    </location>
</feature>
<keyword evidence="9 10" id="KW-0413">Isomerase</keyword>
<accession>A0A1N7K8X0</accession>
<dbReference type="CDD" id="cd02885">
    <property type="entry name" value="NUDIX_IPP_Isomerase"/>
    <property type="match status" value="1"/>
</dbReference>
<comment type="pathway">
    <text evidence="1 10">Isoprenoid biosynthesis; dimethylallyl diphosphate biosynthesis; dimethylallyl diphosphate from isopentenyl diphosphate: step 1/1.</text>
</comment>
<name>A0A1N7K8X0_9RHOB</name>
<keyword evidence="7 10" id="KW-0464">Manganese</keyword>
<reference evidence="13" key="1">
    <citation type="submission" date="2017-01" db="EMBL/GenBank/DDBJ databases">
        <authorList>
            <person name="Varghese N."/>
            <person name="Submissions S."/>
        </authorList>
    </citation>
    <scope>NUCLEOTIDE SEQUENCE [LARGE SCALE GENOMIC DNA]</scope>
    <source>
        <strain evidence="13">DSM 18714</strain>
    </source>
</reference>
<comment type="subcellular location">
    <subcellularLocation>
        <location evidence="10">Cytoplasm</location>
    </subcellularLocation>
</comment>
<dbReference type="InterPro" id="IPR011876">
    <property type="entry name" value="IsopentenylPP_isomerase_typ1"/>
</dbReference>
<evidence type="ECO:0000256" key="4">
    <source>
        <dbReference type="ARBA" id="ARBA00022490"/>
    </source>
</evidence>
<dbReference type="OrthoDB" id="9809458at2"/>
<dbReference type="Gene3D" id="3.90.79.10">
    <property type="entry name" value="Nucleoside Triphosphate Pyrophosphohydrolase"/>
    <property type="match status" value="1"/>
</dbReference>
<dbReference type="GO" id="GO:0046872">
    <property type="term" value="F:metal ion binding"/>
    <property type="evidence" value="ECO:0007669"/>
    <property type="project" value="UniProtKB-KW"/>
</dbReference>
<dbReference type="AlphaFoldDB" id="A0A1N7K8X0"/>
<dbReference type="RefSeq" id="WP_076363499.1">
    <property type="nucleotide sequence ID" value="NZ_FTOM01000001.1"/>
</dbReference>
<evidence type="ECO:0000256" key="8">
    <source>
        <dbReference type="ARBA" id="ARBA00023229"/>
    </source>
</evidence>
<evidence type="ECO:0000256" key="5">
    <source>
        <dbReference type="ARBA" id="ARBA00022723"/>
    </source>
</evidence>
<feature type="binding site" evidence="10">
    <location>
        <position position="108"/>
    </location>
    <ligand>
        <name>Mn(2+)</name>
        <dbReference type="ChEBI" id="CHEBI:29035"/>
    </ligand>
</feature>
<comment type="cofactor">
    <cofactor evidence="10">
        <name>Mn(2+)</name>
        <dbReference type="ChEBI" id="CHEBI:29035"/>
    </cofactor>
    <text evidence="10">Binds 1 Mn(2+) ion per subunit.</text>
</comment>
<comment type="similarity">
    <text evidence="2 10">Belongs to the IPP isomerase type 1 family.</text>
</comment>
<evidence type="ECO:0000256" key="6">
    <source>
        <dbReference type="ARBA" id="ARBA00022842"/>
    </source>
</evidence>
<comment type="function">
    <text evidence="10">Catalyzes the 1,3-allylic rearrangement of the homoallylic substrate isopentenyl (IPP) to its highly electrophilic allylic isomer, dimethylallyl diphosphate (DMAPP).</text>
</comment>